<dbReference type="GO" id="GO:0005886">
    <property type="term" value="C:plasma membrane"/>
    <property type="evidence" value="ECO:0007669"/>
    <property type="project" value="TreeGrafter"/>
</dbReference>
<feature type="transmembrane region" description="Helical" evidence="6">
    <location>
        <begin position="282"/>
        <end position="304"/>
    </location>
</feature>
<feature type="compositionally biased region" description="Basic and acidic residues" evidence="5">
    <location>
        <begin position="185"/>
        <end position="198"/>
    </location>
</feature>
<reference evidence="8 9" key="1">
    <citation type="submission" date="2016-04" db="EMBL/GenBank/DDBJ databases">
        <title>A degradative enzymes factory behind the ericoid mycorrhizal symbiosis.</title>
        <authorList>
            <consortium name="DOE Joint Genome Institute"/>
            <person name="Martino E."/>
            <person name="Morin E."/>
            <person name="Grelet G."/>
            <person name="Kuo A."/>
            <person name="Kohler A."/>
            <person name="Daghino S."/>
            <person name="Barry K."/>
            <person name="Choi C."/>
            <person name="Cichocki N."/>
            <person name="Clum A."/>
            <person name="Copeland A."/>
            <person name="Hainaut M."/>
            <person name="Haridas S."/>
            <person name="Labutti K."/>
            <person name="Lindquist E."/>
            <person name="Lipzen A."/>
            <person name="Khouja H.-R."/>
            <person name="Murat C."/>
            <person name="Ohm R."/>
            <person name="Olson A."/>
            <person name="Spatafora J."/>
            <person name="Veneault-Fourrey C."/>
            <person name="Henrissat B."/>
            <person name="Grigoriev I."/>
            <person name="Martin F."/>
            <person name="Perotto S."/>
        </authorList>
    </citation>
    <scope>NUCLEOTIDE SEQUENCE [LARGE SCALE GENOMIC DNA]</scope>
    <source>
        <strain evidence="8 9">F</strain>
    </source>
</reference>
<evidence type="ECO:0000256" key="4">
    <source>
        <dbReference type="ARBA" id="ARBA00023136"/>
    </source>
</evidence>
<dbReference type="GO" id="GO:0022857">
    <property type="term" value="F:transmembrane transporter activity"/>
    <property type="evidence" value="ECO:0007669"/>
    <property type="project" value="InterPro"/>
</dbReference>
<feature type="transmembrane region" description="Helical" evidence="6">
    <location>
        <begin position="421"/>
        <end position="441"/>
    </location>
</feature>
<keyword evidence="3 6" id="KW-1133">Transmembrane helix</keyword>
<dbReference type="EMBL" id="KZ613959">
    <property type="protein sequence ID" value="PMD32479.1"/>
    <property type="molecule type" value="Genomic_DNA"/>
</dbReference>
<evidence type="ECO:0000313" key="9">
    <source>
        <dbReference type="Proteomes" id="UP000235786"/>
    </source>
</evidence>
<gene>
    <name evidence="8" type="ORF">L207DRAFT_440346</name>
</gene>
<evidence type="ECO:0000313" key="8">
    <source>
        <dbReference type="EMBL" id="PMD32479.1"/>
    </source>
</evidence>
<feature type="transmembrane region" description="Helical" evidence="6">
    <location>
        <begin position="352"/>
        <end position="377"/>
    </location>
</feature>
<dbReference type="InterPro" id="IPR036259">
    <property type="entry name" value="MFS_trans_sf"/>
</dbReference>
<name>A0A2J6R1X9_HYAVF</name>
<dbReference type="STRING" id="1149755.A0A2J6R1X9"/>
<dbReference type="AlphaFoldDB" id="A0A2J6R1X9"/>
<sequence>MAPMFPLFAETFHLSEAQLPLITGVTVMVLGFSNFIVIPFSNIFGRRASALVFGVLFLVTCIWQALAKSYGSFMAARAVIGLAAAPAETLMIQVVADIYFLHERGMMVMVYLAASVLGATIGPVVSGNIAERHGWRSFFWLSAGLIAFTLILTLFFVPESKYNRPSQDTGVLVVSTTALEATDPQSEKETPTAEHADHPSLSMQRQRGRPTTRQYSLIQAPHPHWKAFLLRDSIVPIRIALYPIIFFASLNFAGPANLLLFWNLAESSVLEAPPYNFTPAQVGYSNFAVAIGAFLGLAIAGPFAEWVLTKLTERNMGVREAEMRLPSLCPLLILTVIGSVVGGLAIERNWPWPVFVVFGLGVTGVCLTTVPAIAIAYAIDAYKPVAGEIMVAATVIKNTTGFAMTYWIPPLAARKGYMTPLMVWFTFTVGPMLLALPLYFWGKRLRMATRNSSVHLYEEML</sequence>
<feature type="transmembrane region" description="Helical" evidence="6">
    <location>
        <begin position="48"/>
        <end position="66"/>
    </location>
</feature>
<comment type="subcellular location">
    <subcellularLocation>
        <location evidence="1">Membrane</location>
        <topology evidence="1">Multi-pass membrane protein</topology>
    </subcellularLocation>
</comment>
<evidence type="ECO:0000256" key="5">
    <source>
        <dbReference type="SAM" id="MobiDB-lite"/>
    </source>
</evidence>
<feature type="domain" description="Major facilitator superfamily (MFS) profile" evidence="7">
    <location>
        <begin position="1"/>
        <end position="461"/>
    </location>
</feature>
<feature type="compositionally biased region" description="Polar residues" evidence="5">
    <location>
        <begin position="201"/>
        <end position="213"/>
    </location>
</feature>
<accession>A0A2J6R1X9</accession>
<dbReference type="PANTHER" id="PTHR23502:SF149">
    <property type="entry name" value="TRANSPORTER, PUTATIVE-RELATED"/>
    <property type="match status" value="1"/>
</dbReference>
<evidence type="ECO:0000256" key="1">
    <source>
        <dbReference type="ARBA" id="ARBA00004141"/>
    </source>
</evidence>
<feature type="transmembrane region" description="Helical" evidence="6">
    <location>
        <begin position="389"/>
        <end position="409"/>
    </location>
</feature>
<dbReference type="OrthoDB" id="5215911at2759"/>
<proteinExistence type="predicted"/>
<dbReference type="InterPro" id="IPR011701">
    <property type="entry name" value="MFS"/>
</dbReference>
<dbReference type="Pfam" id="PF07690">
    <property type="entry name" value="MFS_1"/>
    <property type="match status" value="1"/>
</dbReference>
<dbReference type="Gene3D" id="1.20.1250.20">
    <property type="entry name" value="MFS general substrate transporter like domains"/>
    <property type="match status" value="1"/>
</dbReference>
<keyword evidence="4 6" id="KW-0472">Membrane</keyword>
<feature type="region of interest" description="Disordered" evidence="5">
    <location>
        <begin position="181"/>
        <end position="213"/>
    </location>
</feature>
<feature type="transmembrane region" description="Helical" evidence="6">
    <location>
        <begin position="78"/>
        <end position="101"/>
    </location>
</feature>
<feature type="transmembrane region" description="Helical" evidence="6">
    <location>
        <begin position="325"/>
        <end position="346"/>
    </location>
</feature>
<dbReference type="SUPFAM" id="SSF103473">
    <property type="entry name" value="MFS general substrate transporter"/>
    <property type="match status" value="1"/>
</dbReference>
<dbReference type="InterPro" id="IPR020846">
    <property type="entry name" value="MFS_dom"/>
</dbReference>
<feature type="transmembrane region" description="Helical" evidence="6">
    <location>
        <begin position="108"/>
        <end position="126"/>
    </location>
</feature>
<keyword evidence="9" id="KW-1185">Reference proteome</keyword>
<evidence type="ECO:0000259" key="7">
    <source>
        <dbReference type="PROSITE" id="PS50850"/>
    </source>
</evidence>
<feature type="transmembrane region" description="Helical" evidence="6">
    <location>
        <begin position="239"/>
        <end position="262"/>
    </location>
</feature>
<dbReference type="PROSITE" id="PS50850">
    <property type="entry name" value="MFS"/>
    <property type="match status" value="1"/>
</dbReference>
<dbReference type="PANTHER" id="PTHR23502">
    <property type="entry name" value="MAJOR FACILITATOR SUPERFAMILY"/>
    <property type="match status" value="1"/>
</dbReference>
<evidence type="ECO:0000256" key="2">
    <source>
        <dbReference type="ARBA" id="ARBA00022692"/>
    </source>
</evidence>
<dbReference type="Proteomes" id="UP000235786">
    <property type="component" value="Unassembled WGS sequence"/>
</dbReference>
<keyword evidence="2 6" id="KW-0812">Transmembrane</keyword>
<evidence type="ECO:0000256" key="6">
    <source>
        <dbReference type="SAM" id="Phobius"/>
    </source>
</evidence>
<feature type="transmembrane region" description="Helical" evidence="6">
    <location>
        <begin position="138"/>
        <end position="157"/>
    </location>
</feature>
<evidence type="ECO:0000256" key="3">
    <source>
        <dbReference type="ARBA" id="ARBA00022989"/>
    </source>
</evidence>
<organism evidence="8 9">
    <name type="scientific">Hyaloscypha variabilis (strain UAMH 11265 / GT02V1 / F)</name>
    <name type="common">Meliniomyces variabilis</name>
    <dbReference type="NCBI Taxonomy" id="1149755"/>
    <lineage>
        <taxon>Eukaryota</taxon>
        <taxon>Fungi</taxon>
        <taxon>Dikarya</taxon>
        <taxon>Ascomycota</taxon>
        <taxon>Pezizomycotina</taxon>
        <taxon>Leotiomycetes</taxon>
        <taxon>Helotiales</taxon>
        <taxon>Hyaloscyphaceae</taxon>
        <taxon>Hyaloscypha</taxon>
        <taxon>Hyaloscypha variabilis</taxon>
    </lineage>
</organism>
<protein>
    <submittedName>
        <fullName evidence="8">MFS general substrate transporter</fullName>
    </submittedName>
</protein>
<feature type="transmembrane region" description="Helical" evidence="6">
    <location>
        <begin position="20"/>
        <end position="41"/>
    </location>
</feature>